<comment type="caution">
    <text evidence="1">The sequence shown here is derived from an EMBL/GenBank/DDBJ whole genome shotgun (WGS) entry which is preliminary data.</text>
</comment>
<proteinExistence type="predicted"/>
<dbReference type="EMBL" id="JABFAC010237944">
    <property type="protein sequence ID" value="MBA0634396.1"/>
    <property type="molecule type" value="Genomic_DNA"/>
</dbReference>
<accession>A0A7J8T9B9</accession>
<dbReference type="AlphaFoldDB" id="A0A7J8T9B9"/>
<evidence type="ECO:0000313" key="2">
    <source>
        <dbReference type="Proteomes" id="UP000593561"/>
    </source>
</evidence>
<name>A0A7J8T9B9_GOSDV</name>
<dbReference type="Proteomes" id="UP000593561">
    <property type="component" value="Unassembled WGS sequence"/>
</dbReference>
<gene>
    <name evidence="1" type="ORF">Godav_021999</name>
</gene>
<evidence type="ECO:0000313" key="1">
    <source>
        <dbReference type="EMBL" id="MBA0634396.1"/>
    </source>
</evidence>
<sequence length="40" mass="4859">MDQLEWEELDEKALSIIQLFLLNSVLQEVLMEKMTSYLWK</sequence>
<keyword evidence="2" id="KW-1185">Reference proteome</keyword>
<reference evidence="1 2" key="1">
    <citation type="journal article" date="2019" name="Genome Biol. Evol.">
        <title>Insights into the evolution of the New World diploid cottons (Gossypium, subgenus Houzingenia) based on genome sequencing.</title>
        <authorList>
            <person name="Grover C.E."/>
            <person name="Arick M.A. 2nd"/>
            <person name="Thrash A."/>
            <person name="Conover J.L."/>
            <person name="Sanders W.S."/>
            <person name="Peterson D.G."/>
            <person name="Frelichowski J.E."/>
            <person name="Scheffler J.A."/>
            <person name="Scheffler B.E."/>
            <person name="Wendel J.F."/>
        </authorList>
    </citation>
    <scope>NUCLEOTIDE SEQUENCE [LARGE SCALE GENOMIC DNA]</scope>
    <source>
        <strain evidence="1">27</strain>
        <tissue evidence="1">Leaf</tissue>
    </source>
</reference>
<protein>
    <submittedName>
        <fullName evidence="1">Uncharacterized protein</fullName>
    </submittedName>
</protein>
<feature type="non-terminal residue" evidence="1">
    <location>
        <position position="40"/>
    </location>
</feature>
<organism evidence="1 2">
    <name type="scientific">Gossypium davidsonii</name>
    <name type="common">Davidson's cotton</name>
    <name type="synonym">Gossypium klotzschianum subsp. davidsonii</name>
    <dbReference type="NCBI Taxonomy" id="34287"/>
    <lineage>
        <taxon>Eukaryota</taxon>
        <taxon>Viridiplantae</taxon>
        <taxon>Streptophyta</taxon>
        <taxon>Embryophyta</taxon>
        <taxon>Tracheophyta</taxon>
        <taxon>Spermatophyta</taxon>
        <taxon>Magnoliopsida</taxon>
        <taxon>eudicotyledons</taxon>
        <taxon>Gunneridae</taxon>
        <taxon>Pentapetalae</taxon>
        <taxon>rosids</taxon>
        <taxon>malvids</taxon>
        <taxon>Malvales</taxon>
        <taxon>Malvaceae</taxon>
        <taxon>Malvoideae</taxon>
        <taxon>Gossypium</taxon>
    </lineage>
</organism>